<evidence type="ECO:0000313" key="1">
    <source>
        <dbReference type="EMBL" id="KYH33570.1"/>
    </source>
</evidence>
<dbReference type="RefSeq" id="WP_062280580.1">
    <property type="nucleotide sequence ID" value="NZ_LTBC01000001.1"/>
</dbReference>
<dbReference type="AlphaFoldDB" id="A0A151B181"/>
<protein>
    <submittedName>
        <fullName evidence="1">Uncharacterized protein</fullName>
    </submittedName>
</protein>
<gene>
    <name evidence="1" type="ORF">MOMUL_02760</name>
</gene>
<dbReference type="PATRIC" id="fig|1122241.3.peg.299"/>
<dbReference type="OrthoDB" id="161134at2"/>
<reference evidence="1 2" key="1">
    <citation type="submission" date="2016-02" db="EMBL/GenBank/DDBJ databases">
        <title>Genome sequence of Moorella mulderi DSM 14980.</title>
        <authorList>
            <person name="Poehlein A."/>
            <person name="Daniel R."/>
        </authorList>
    </citation>
    <scope>NUCLEOTIDE SEQUENCE [LARGE SCALE GENOMIC DNA]</scope>
    <source>
        <strain evidence="1 2">DSM 14980</strain>
    </source>
</reference>
<keyword evidence="2" id="KW-1185">Reference proteome</keyword>
<dbReference type="EMBL" id="LTBC01000001">
    <property type="protein sequence ID" value="KYH33570.1"/>
    <property type="molecule type" value="Genomic_DNA"/>
</dbReference>
<proteinExistence type="predicted"/>
<name>A0A151B181_9FIRM</name>
<comment type="caution">
    <text evidence="1">The sequence shown here is derived from an EMBL/GenBank/DDBJ whole genome shotgun (WGS) entry which is preliminary data.</text>
</comment>
<accession>A0A151B181</accession>
<dbReference type="Proteomes" id="UP000075670">
    <property type="component" value="Unassembled WGS sequence"/>
</dbReference>
<evidence type="ECO:0000313" key="2">
    <source>
        <dbReference type="Proteomes" id="UP000075670"/>
    </source>
</evidence>
<sequence>MGLEADKINATEQMVKKVVLKTLLAKVEEKNRTVEELKKSLGYFERKYGMVTEAFYQDFIQGTLDDNMDFFEWKATKDMLDELKIEKEALLGVLK</sequence>
<organism evidence="1 2">
    <name type="scientific">Moorella mulderi DSM 14980</name>
    <dbReference type="NCBI Taxonomy" id="1122241"/>
    <lineage>
        <taxon>Bacteria</taxon>
        <taxon>Bacillati</taxon>
        <taxon>Bacillota</taxon>
        <taxon>Clostridia</taxon>
        <taxon>Neomoorellales</taxon>
        <taxon>Neomoorellaceae</taxon>
        <taxon>Neomoorella</taxon>
    </lineage>
</organism>